<dbReference type="CDD" id="cd21037">
    <property type="entry name" value="MLKL_NTD"/>
    <property type="match status" value="1"/>
</dbReference>
<gene>
    <name evidence="1" type="ORF">K443DRAFT_56506</name>
</gene>
<dbReference type="OrthoDB" id="1668230at2759"/>
<keyword evidence="2" id="KW-1185">Reference proteome</keyword>
<organism evidence="1 2">
    <name type="scientific">Laccaria amethystina LaAM-08-1</name>
    <dbReference type="NCBI Taxonomy" id="1095629"/>
    <lineage>
        <taxon>Eukaryota</taxon>
        <taxon>Fungi</taxon>
        <taxon>Dikarya</taxon>
        <taxon>Basidiomycota</taxon>
        <taxon>Agaricomycotina</taxon>
        <taxon>Agaricomycetes</taxon>
        <taxon>Agaricomycetidae</taxon>
        <taxon>Agaricales</taxon>
        <taxon>Agaricineae</taxon>
        <taxon>Hydnangiaceae</taxon>
        <taxon>Laccaria</taxon>
    </lineage>
</organism>
<dbReference type="Proteomes" id="UP000054477">
    <property type="component" value="Unassembled WGS sequence"/>
</dbReference>
<feature type="non-terminal residue" evidence="1">
    <location>
        <position position="1"/>
    </location>
</feature>
<reference evidence="1 2" key="1">
    <citation type="submission" date="2014-04" db="EMBL/GenBank/DDBJ databases">
        <authorList>
            <consortium name="DOE Joint Genome Institute"/>
            <person name="Kuo A."/>
            <person name="Kohler A."/>
            <person name="Nagy L.G."/>
            <person name="Floudas D."/>
            <person name="Copeland A."/>
            <person name="Barry K.W."/>
            <person name="Cichocki N."/>
            <person name="Veneault-Fourrey C."/>
            <person name="LaButti K."/>
            <person name="Lindquist E.A."/>
            <person name="Lipzen A."/>
            <person name="Lundell T."/>
            <person name="Morin E."/>
            <person name="Murat C."/>
            <person name="Sun H."/>
            <person name="Tunlid A."/>
            <person name="Henrissat B."/>
            <person name="Grigoriev I.V."/>
            <person name="Hibbett D.S."/>
            <person name="Martin F."/>
            <person name="Nordberg H.P."/>
            <person name="Cantor M.N."/>
            <person name="Hua S.X."/>
        </authorList>
    </citation>
    <scope>NUCLEOTIDE SEQUENCE [LARGE SCALE GENOMIC DNA]</scope>
    <source>
        <strain evidence="1 2">LaAM-08-1</strain>
    </source>
</reference>
<dbReference type="STRING" id="1095629.A0A0C9X0G4"/>
<accession>A0A0C9X0G4</accession>
<sequence length="172" mass="19200">KTVPPEQMANWDHTRKKVAQVAQSVLGTAGVVTHELLGISVELLKFAPMPGLQPGAQILLYVWDAVEQVDTNFLECLGLTDRCAETLFDVRQQIFNAGDAIGQELAPAIAQLEGSFNKVFTFLQCQIHRSSWMRCLERDKIRKGIEGCETALRDALTAFRLSIQFRLLGQNQ</sequence>
<name>A0A0C9X0G4_9AGAR</name>
<dbReference type="InterPro" id="IPR059179">
    <property type="entry name" value="MLKL-like_MCAfunc"/>
</dbReference>
<reference evidence="2" key="2">
    <citation type="submission" date="2015-01" db="EMBL/GenBank/DDBJ databases">
        <title>Evolutionary Origins and Diversification of the Mycorrhizal Mutualists.</title>
        <authorList>
            <consortium name="DOE Joint Genome Institute"/>
            <consortium name="Mycorrhizal Genomics Consortium"/>
            <person name="Kohler A."/>
            <person name="Kuo A."/>
            <person name="Nagy L.G."/>
            <person name="Floudas D."/>
            <person name="Copeland A."/>
            <person name="Barry K.W."/>
            <person name="Cichocki N."/>
            <person name="Veneault-Fourrey C."/>
            <person name="LaButti K."/>
            <person name="Lindquist E.A."/>
            <person name="Lipzen A."/>
            <person name="Lundell T."/>
            <person name="Morin E."/>
            <person name="Murat C."/>
            <person name="Riley R."/>
            <person name="Ohm R."/>
            <person name="Sun H."/>
            <person name="Tunlid A."/>
            <person name="Henrissat B."/>
            <person name="Grigoriev I.V."/>
            <person name="Hibbett D.S."/>
            <person name="Martin F."/>
        </authorList>
    </citation>
    <scope>NUCLEOTIDE SEQUENCE [LARGE SCALE GENOMIC DNA]</scope>
    <source>
        <strain evidence="2">LaAM-08-1</strain>
    </source>
</reference>
<feature type="non-terminal residue" evidence="1">
    <location>
        <position position="172"/>
    </location>
</feature>
<dbReference type="EMBL" id="KN838665">
    <property type="protein sequence ID" value="KIJ98625.1"/>
    <property type="molecule type" value="Genomic_DNA"/>
</dbReference>
<evidence type="ECO:0000313" key="2">
    <source>
        <dbReference type="Proteomes" id="UP000054477"/>
    </source>
</evidence>
<dbReference type="AlphaFoldDB" id="A0A0C9X0G4"/>
<protein>
    <submittedName>
        <fullName evidence="1">Uncharacterized protein</fullName>
    </submittedName>
</protein>
<evidence type="ECO:0000313" key="1">
    <source>
        <dbReference type="EMBL" id="KIJ98625.1"/>
    </source>
</evidence>
<proteinExistence type="predicted"/>
<dbReference type="HOGENOM" id="CLU_1558976_0_0_1"/>